<dbReference type="EMBL" id="KV454545">
    <property type="protein sequence ID" value="ODV65129.1"/>
    <property type="molecule type" value="Genomic_DNA"/>
</dbReference>
<dbReference type="Proteomes" id="UP000095085">
    <property type="component" value="Unassembled WGS sequence"/>
</dbReference>
<keyword evidence="1" id="KW-0812">Transmembrane</keyword>
<organism evidence="2 3">
    <name type="scientific">Hyphopichia burtonii NRRL Y-1933</name>
    <dbReference type="NCBI Taxonomy" id="984485"/>
    <lineage>
        <taxon>Eukaryota</taxon>
        <taxon>Fungi</taxon>
        <taxon>Dikarya</taxon>
        <taxon>Ascomycota</taxon>
        <taxon>Saccharomycotina</taxon>
        <taxon>Pichiomycetes</taxon>
        <taxon>Debaryomycetaceae</taxon>
        <taxon>Hyphopichia</taxon>
    </lineage>
</organism>
<gene>
    <name evidence="2" type="ORF">HYPBUDRAFT_154005</name>
</gene>
<accession>A0A1E4RCY4</accession>
<sequence>MSMNITVVDNQTYYGCADLGYASSLYSYKEVYECGIQQGEYLHRKTKSDAFSIKHSSFSGLKFYILLFAIWTIMSVAGAAEIGI</sequence>
<dbReference type="RefSeq" id="XP_020074196.1">
    <property type="nucleotide sequence ID" value="XM_020221848.1"/>
</dbReference>
<dbReference type="AlphaFoldDB" id="A0A1E4RCY4"/>
<keyword evidence="3" id="KW-1185">Reference proteome</keyword>
<keyword evidence="1" id="KW-0472">Membrane</keyword>
<name>A0A1E4RCY4_9ASCO</name>
<proteinExistence type="predicted"/>
<evidence type="ECO:0000313" key="3">
    <source>
        <dbReference type="Proteomes" id="UP000095085"/>
    </source>
</evidence>
<evidence type="ECO:0000313" key="2">
    <source>
        <dbReference type="EMBL" id="ODV65129.1"/>
    </source>
</evidence>
<evidence type="ECO:0000256" key="1">
    <source>
        <dbReference type="SAM" id="Phobius"/>
    </source>
</evidence>
<protein>
    <submittedName>
        <fullName evidence="2">Uncharacterized protein</fullName>
    </submittedName>
</protein>
<keyword evidence="1" id="KW-1133">Transmembrane helix</keyword>
<feature type="transmembrane region" description="Helical" evidence="1">
    <location>
        <begin position="63"/>
        <end position="82"/>
    </location>
</feature>
<reference evidence="3" key="1">
    <citation type="submission" date="2016-05" db="EMBL/GenBank/DDBJ databases">
        <title>Comparative genomics of biotechnologically important yeasts.</title>
        <authorList>
            <consortium name="DOE Joint Genome Institute"/>
            <person name="Riley R."/>
            <person name="Haridas S."/>
            <person name="Wolfe K.H."/>
            <person name="Lopes M.R."/>
            <person name="Hittinger C.T."/>
            <person name="Goker M."/>
            <person name="Salamov A."/>
            <person name="Wisecaver J."/>
            <person name="Long T.M."/>
            <person name="Aerts A.L."/>
            <person name="Barry K."/>
            <person name="Choi C."/>
            <person name="Clum A."/>
            <person name="Coughlan A.Y."/>
            <person name="Deshpande S."/>
            <person name="Douglass A.P."/>
            <person name="Hanson S.J."/>
            <person name="Klenk H.-P."/>
            <person name="Labutti K."/>
            <person name="Lapidus A."/>
            <person name="Lindquist E."/>
            <person name="Lipzen A."/>
            <person name="Meier-Kolthoff J.P."/>
            <person name="Ohm R.A."/>
            <person name="Otillar R.P."/>
            <person name="Pangilinan J."/>
            <person name="Peng Y."/>
            <person name="Rokas A."/>
            <person name="Rosa C.A."/>
            <person name="Scheuner C."/>
            <person name="Sibirny A.A."/>
            <person name="Slot J.C."/>
            <person name="Stielow J.B."/>
            <person name="Sun H."/>
            <person name="Kurtzman C.P."/>
            <person name="Blackwell M."/>
            <person name="Grigoriev I.V."/>
            <person name="Jeffries T.W."/>
        </authorList>
    </citation>
    <scope>NUCLEOTIDE SEQUENCE [LARGE SCALE GENOMIC DNA]</scope>
    <source>
        <strain evidence="3">NRRL Y-1933</strain>
    </source>
</reference>
<dbReference type="GeneID" id="30996397"/>